<comment type="caution">
    <text evidence="2">The sequence shown here is derived from an EMBL/GenBank/DDBJ whole genome shotgun (WGS) entry which is preliminary data.</text>
</comment>
<evidence type="ECO:0000313" key="3">
    <source>
        <dbReference type="Proteomes" id="UP000821866"/>
    </source>
</evidence>
<sequence length="118" mass="13167">MKARIPHFCQHLLSSPYRHNLIIIATLTCLGSALTACTLCFRLLTKVTVYYHTFTSENAFAVPLYDGNSVLNNVGRINGIYLGVSFLVILRLLDTVVRGIHFHRDGTFTCYDESDGVA</sequence>
<keyword evidence="1" id="KW-1133">Transmembrane helix</keyword>
<proteinExistence type="predicted"/>
<reference evidence="2" key="2">
    <citation type="submission" date="2021-09" db="EMBL/GenBank/DDBJ databases">
        <authorList>
            <person name="Jia N."/>
            <person name="Wang J."/>
            <person name="Shi W."/>
            <person name="Du L."/>
            <person name="Sun Y."/>
            <person name="Zhan W."/>
            <person name="Jiang J."/>
            <person name="Wang Q."/>
            <person name="Zhang B."/>
            <person name="Ji P."/>
            <person name="Sakyi L.B."/>
            <person name="Cui X."/>
            <person name="Yuan T."/>
            <person name="Jiang B."/>
            <person name="Yang W."/>
            <person name="Lam T.T.-Y."/>
            <person name="Chang Q."/>
            <person name="Ding S."/>
            <person name="Wang X."/>
            <person name="Zhu J."/>
            <person name="Ruan X."/>
            <person name="Zhao L."/>
            <person name="Wei J."/>
            <person name="Que T."/>
            <person name="Du C."/>
            <person name="Cheng J."/>
            <person name="Dai P."/>
            <person name="Han X."/>
            <person name="Huang E."/>
            <person name="Gao Y."/>
            <person name="Liu J."/>
            <person name="Shao H."/>
            <person name="Ye R."/>
            <person name="Li L."/>
            <person name="Wei W."/>
            <person name="Wang X."/>
            <person name="Wang C."/>
            <person name="Huo Q."/>
            <person name="Li W."/>
            <person name="Guo W."/>
            <person name="Chen H."/>
            <person name="Chen S."/>
            <person name="Zhou L."/>
            <person name="Zhou L."/>
            <person name="Ni X."/>
            <person name="Tian J."/>
            <person name="Zhou Y."/>
            <person name="Sheng Y."/>
            <person name="Liu T."/>
            <person name="Pan Y."/>
            <person name="Xia L."/>
            <person name="Li J."/>
            <person name="Zhao F."/>
            <person name="Cao W."/>
        </authorList>
    </citation>
    <scope>NUCLEOTIDE SEQUENCE</scope>
    <source>
        <strain evidence="2">Rmic-2018</strain>
        <tissue evidence="2">Larvae</tissue>
    </source>
</reference>
<keyword evidence="1" id="KW-0472">Membrane</keyword>
<protein>
    <submittedName>
        <fullName evidence="2">Uncharacterized protein</fullName>
    </submittedName>
</protein>
<reference evidence="2" key="1">
    <citation type="journal article" date="2020" name="Cell">
        <title>Large-Scale Comparative Analyses of Tick Genomes Elucidate Their Genetic Diversity and Vector Capacities.</title>
        <authorList>
            <consortium name="Tick Genome and Microbiome Consortium (TIGMIC)"/>
            <person name="Jia N."/>
            <person name="Wang J."/>
            <person name="Shi W."/>
            <person name="Du L."/>
            <person name="Sun Y."/>
            <person name="Zhan W."/>
            <person name="Jiang J.F."/>
            <person name="Wang Q."/>
            <person name="Zhang B."/>
            <person name="Ji P."/>
            <person name="Bell-Sakyi L."/>
            <person name="Cui X.M."/>
            <person name="Yuan T.T."/>
            <person name="Jiang B.G."/>
            <person name="Yang W.F."/>
            <person name="Lam T.T."/>
            <person name="Chang Q.C."/>
            <person name="Ding S.J."/>
            <person name="Wang X.J."/>
            <person name="Zhu J.G."/>
            <person name="Ruan X.D."/>
            <person name="Zhao L."/>
            <person name="Wei J.T."/>
            <person name="Ye R.Z."/>
            <person name="Que T.C."/>
            <person name="Du C.H."/>
            <person name="Zhou Y.H."/>
            <person name="Cheng J.X."/>
            <person name="Dai P.F."/>
            <person name="Guo W.B."/>
            <person name="Han X.H."/>
            <person name="Huang E.J."/>
            <person name="Li L.F."/>
            <person name="Wei W."/>
            <person name="Gao Y.C."/>
            <person name="Liu J.Z."/>
            <person name="Shao H.Z."/>
            <person name="Wang X."/>
            <person name="Wang C.C."/>
            <person name="Yang T.C."/>
            <person name="Huo Q.B."/>
            <person name="Li W."/>
            <person name="Chen H.Y."/>
            <person name="Chen S.E."/>
            <person name="Zhou L.G."/>
            <person name="Ni X.B."/>
            <person name="Tian J.H."/>
            <person name="Sheng Y."/>
            <person name="Liu T."/>
            <person name="Pan Y.S."/>
            <person name="Xia L.Y."/>
            <person name="Li J."/>
            <person name="Zhao F."/>
            <person name="Cao W.C."/>
        </authorList>
    </citation>
    <scope>NUCLEOTIDE SEQUENCE</scope>
    <source>
        <strain evidence="2">Rmic-2018</strain>
    </source>
</reference>
<organism evidence="2 3">
    <name type="scientific">Rhipicephalus microplus</name>
    <name type="common">Cattle tick</name>
    <name type="synonym">Boophilus microplus</name>
    <dbReference type="NCBI Taxonomy" id="6941"/>
    <lineage>
        <taxon>Eukaryota</taxon>
        <taxon>Metazoa</taxon>
        <taxon>Ecdysozoa</taxon>
        <taxon>Arthropoda</taxon>
        <taxon>Chelicerata</taxon>
        <taxon>Arachnida</taxon>
        <taxon>Acari</taxon>
        <taxon>Parasitiformes</taxon>
        <taxon>Ixodida</taxon>
        <taxon>Ixodoidea</taxon>
        <taxon>Ixodidae</taxon>
        <taxon>Rhipicephalinae</taxon>
        <taxon>Rhipicephalus</taxon>
        <taxon>Boophilus</taxon>
    </lineage>
</organism>
<name>A0A9J6DWP9_RHIMP</name>
<gene>
    <name evidence="2" type="ORF">HPB51_016471</name>
</gene>
<evidence type="ECO:0000256" key="1">
    <source>
        <dbReference type="SAM" id="Phobius"/>
    </source>
</evidence>
<dbReference type="Proteomes" id="UP000821866">
    <property type="component" value="Unassembled WGS sequence"/>
</dbReference>
<accession>A0A9J6DWP9</accession>
<keyword evidence="3" id="KW-1185">Reference proteome</keyword>
<dbReference type="AlphaFoldDB" id="A0A9J6DWP9"/>
<feature type="transmembrane region" description="Helical" evidence="1">
    <location>
        <begin position="74"/>
        <end position="93"/>
    </location>
</feature>
<dbReference type="Gene3D" id="1.10.287.770">
    <property type="entry name" value="YojJ-like"/>
    <property type="match status" value="1"/>
</dbReference>
<keyword evidence="1" id="KW-0812">Transmembrane</keyword>
<evidence type="ECO:0000313" key="2">
    <source>
        <dbReference type="EMBL" id="KAH8026160.1"/>
    </source>
</evidence>
<feature type="transmembrane region" description="Helical" evidence="1">
    <location>
        <begin position="21"/>
        <end position="44"/>
    </location>
</feature>
<dbReference type="EMBL" id="JABSTU010000007">
    <property type="protein sequence ID" value="KAH8026160.1"/>
    <property type="molecule type" value="Genomic_DNA"/>
</dbReference>